<accession>A0AC35GMN2</accession>
<evidence type="ECO:0000313" key="1">
    <source>
        <dbReference type="Proteomes" id="UP000887580"/>
    </source>
</evidence>
<dbReference type="WBParaSite" id="PS1159_v2.g6933.t1">
    <property type="protein sequence ID" value="PS1159_v2.g6933.t1"/>
    <property type="gene ID" value="PS1159_v2.g6933"/>
</dbReference>
<protein>
    <submittedName>
        <fullName evidence="2">BED-type domain-containing protein</fullName>
    </submittedName>
</protein>
<sequence length="235" mass="26777">MYPSTSYRKYWPKYKDGNPVWNFFHFDNFRSFYPKCNECGSSISRGYGKPNTTNMARHLECRHPILHEELLELRKMAWNPPPSPVTIVTEDVIDIKDSESENEKHEDEFFDATDDYVDANESIDGNKAADETGDQISTALQIYKTPTAVEFSGNKDTNMCNIPPSITPHSLHSNTQQGSQETNSTKPNVSMSKEELEKRLLIAQIEREEAAKRREEAATRNLEASTAAIHSRLTN</sequence>
<name>A0AC35GMN2_9BILA</name>
<reference evidence="2" key="1">
    <citation type="submission" date="2022-11" db="UniProtKB">
        <authorList>
            <consortium name="WormBaseParasite"/>
        </authorList>
    </citation>
    <scope>IDENTIFICATION</scope>
</reference>
<proteinExistence type="predicted"/>
<dbReference type="Proteomes" id="UP000887580">
    <property type="component" value="Unplaced"/>
</dbReference>
<organism evidence="1 2">
    <name type="scientific">Panagrolaimus sp. PS1159</name>
    <dbReference type="NCBI Taxonomy" id="55785"/>
    <lineage>
        <taxon>Eukaryota</taxon>
        <taxon>Metazoa</taxon>
        <taxon>Ecdysozoa</taxon>
        <taxon>Nematoda</taxon>
        <taxon>Chromadorea</taxon>
        <taxon>Rhabditida</taxon>
        <taxon>Tylenchina</taxon>
        <taxon>Panagrolaimomorpha</taxon>
        <taxon>Panagrolaimoidea</taxon>
        <taxon>Panagrolaimidae</taxon>
        <taxon>Panagrolaimus</taxon>
    </lineage>
</organism>
<evidence type="ECO:0000313" key="2">
    <source>
        <dbReference type="WBParaSite" id="PS1159_v2.g6933.t1"/>
    </source>
</evidence>